<protein>
    <submittedName>
        <fullName evidence="2">NUDIX domain-containing protein</fullName>
    </submittedName>
</protein>
<accession>A0A1I2TH07</accession>
<reference evidence="3" key="1">
    <citation type="submission" date="2016-10" db="EMBL/GenBank/DDBJ databases">
        <authorList>
            <person name="Varghese N."/>
            <person name="Submissions S."/>
        </authorList>
    </citation>
    <scope>NUCLEOTIDE SEQUENCE [LARGE SCALE GENOMIC DNA]</scope>
    <source>
        <strain evidence="3">FP5</strain>
    </source>
</reference>
<dbReference type="CDD" id="cd02883">
    <property type="entry name" value="NUDIX_Hydrolase"/>
    <property type="match status" value="1"/>
</dbReference>
<evidence type="ECO:0000313" key="3">
    <source>
        <dbReference type="Proteomes" id="UP000198897"/>
    </source>
</evidence>
<gene>
    <name evidence="2" type="ORF">SAMN05216353_1647</name>
</gene>
<dbReference type="Gene3D" id="3.90.79.10">
    <property type="entry name" value="Nucleoside Triphosphate Pyrophosphohydrolase"/>
    <property type="match status" value="1"/>
</dbReference>
<proteinExistence type="predicted"/>
<feature type="domain" description="Nudix hydrolase" evidence="1">
    <location>
        <begin position="27"/>
        <end position="164"/>
    </location>
</feature>
<dbReference type="Proteomes" id="UP000198897">
    <property type="component" value="Unassembled WGS sequence"/>
</dbReference>
<dbReference type="RefSeq" id="WP_089754735.1">
    <property type="nucleotide sequence ID" value="NZ_FOOG01000064.1"/>
</dbReference>
<sequence>MTTIHVNWGASRVNLTWRYAKQLPARNLITSVHGLCFKGDRLLLVNLNYRGWDFPGGHLEPEETPLECFKREVMEEGYVAGECKHLGHIVVDHCNTPKWNDYSLYPKVGYQVFYRMEIENLYVFRGEYESVERMFVDPGEVHHYYYDWNEICQEILDYASYVKN</sequence>
<dbReference type="SUPFAM" id="SSF55811">
    <property type="entry name" value="Nudix"/>
    <property type="match status" value="1"/>
</dbReference>
<dbReference type="InterPro" id="IPR015797">
    <property type="entry name" value="NUDIX_hydrolase-like_dom_sf"/>
</dbReference>
<keyword evidence="3" id="KW-1185">Reference proteome</keyword>
<dbReference type="Pfam" id="PF00293">
    <property type="entry name" value="NUDIX"/>
    <property type="match status" value="1"/>
</dbReference>
<dbReference type="EMBL" id="FOOG01000064">
    <property type="protein sequence ID" value="SFG61816.1"/>
    <property type="molecule type" value="Genomic_DNA"/>
</dbReference>
<organism evidence="2 3">
    <name type="scientific">Halobacillus alkaliphilus</name>
    <dbReference type="NCBI Taxonomy" id="396056"/>
    <lineage>
        <taxon>Bacteria</taxon>
        <taxon>Bacillati</taxon>
        <taxon>Bacillota</taxon>
        <taxon>Bacilli</taxon>
        <taxon>Bacillales</taxon>
        <taxon>Bacillaceae</taxon>
        <taxon>Halobacillus</taxon>
    </lineage>
</organism>
<dbReference type="OrthoDB" id="9804442at2"/>
<name>A0A1I2TH07_9BACI</name>
<dbReference type="InterPro" id="IPR000086">
    <property type="entry name" value="NUDIX_hydrolase_dom"/>
</dbReference>
<dbReference type="AlphaFoldDB" id="A0A1I2TH07"/>
<evidence type="ECO:0000259" key="1">
    <source>
        <dbReference type="PROSITE" id="PS51462"/>
    </source>
</evidence>
<evidence type="ECO:0000313" key="2">
    <source>
        <dbReference type="EMBL" id="SFG61816.1"/>
    </source>
</evidence>
<dbReference type="PROSITE" id="PS51462">
    <property type="entry name" value="NUDIX"/>
    <property type="match status" value="1"/>
</dbReference>